<dbReference type="SUPFAM" id="SSF160904">
    <property type="entry name" value="Jann2411-like"/>
    <property type="match status" value="1"/>
</dbReference>
<dbReference type="EMBL" id="CP045119">
    <property type="protein sequence ID" value="QIN81542.1"/>
    <property type="molecule type" value="Genomic_DNA"/>
</dbReference>
<dbReference type="Gene3D" id="1.10.3300.10">
    <property type="entry name" value="Jann2411-like domain"/>
    <property type="match status" value="1"/>
</dbReference>
<dbReference type="InterPro" id="IPR021005">
    <property type="entry name" value="Znf_CGNR"/>
</dbReference>
<dbReference type="Pfam" id="PF11706">
    <property type="entry name" value="zf-CGNR"/>
    <property type="match status" value="1"/>
</dbReference>
<sequence>MERKRQEGRDLDGLRLKPAPGPLALVQGFVNTRNVMHDYDLLEGTREAAAWLSERDLLDKGVPLEKEELARLLVLREGLRELLLAHNGGSAERSVEILNELAEDALLCLRFDEEGKPDLLPAGSGTAAGGVTARLLVAAVRASSEGTWRRLKVCRNEDCLWAFYDGSRNRSGSWCTMDVCGSRAKMRAYRQRRSS</sequence>
<dbReference type="AlphaFoldDB" id="A0A6G8Q4Z0"/>
<dbReference type="Proteomes" id="UP000501452">
    <property type="component" value="Chromosome"/>
</dbReference>
<gene>
    <name evidence="2" type="ORF">GBA63_02050</name>
</gene>
<name>A0A6G8Q4Z0_9ACTN</name>
<dbReference type="InterPro" id="IPR023286">
    <property type="entry name" value="ABATE_dom_sf"/>
</dbReference>
<dbReference type="InterPro" id="IPR010852">
    <property type="entry name" value="ABATE"/>
</dbReference>
<organism evidence="2 3">
    <name type="scientific">Rubrobacter tropicus</name>
    <dbReference type="NCBI Taxonomy" id="2653851"/>
    <lineage>
        <taxon>Bacteria</taxon>
        <taxon>Bacillati</taxon>
        <taxon>Actinomycetota</taxon>
        <taxon>Rubrobacteria</taxon>
        <taxon>Rubrobacterales</taxon>
        <taxon>Rubrobacteraceae</taxon>
        <taxon>Rubrobacter</taxon>
    </lineage>
</organism>
<feature type="domain" description="Zinc finger CGNR" evidence="1">
    <location>
        <begin position="150"/>
        <end position="193"/>
    </location>
</feature>
<dbReference type="PANTHER" id="PTHR35525:SF3">
    <property type="entry name" value="BLL6575 PROTEIN"/>
    <property type="match status" value="1"/>
</dbReference>
<reference evidence="2 3" key="1">
    <citation type="submission" date="2019-10" db="EMBL/GenBank/DDBJ databases">
        <title>Rubrobacter sp nov SCSIO 52090 isolated from a deep-sea sediment in the South China Sea.</title>
        <authorList>
            <person name="Chen R.W."/>
        </authorList>
    </citation>
    <scope>NUCLEOTIDE SEQUENCE [LARGE SCALE GENOMIC DNA]</scope>
    <source>
        <strain evidence="2 3">SCSIO 52909</strain>
    </source>
</reference>
<dbReference type="PANTHER" id="PTHR35525">
    <property type="entry name" value="BLL6575 PROTEIN"/>
    <property type="match status" value="1"/>
</dbReference>
<keyword evidence="3" id="KW-1185">Reference proteome</keyword>
<evidence type="ECO:0000259" key="1">
    <source>
        <dbReference type="Pfam" id="PF11706"/>
    </source>
</evidence>
<dbReference type="Pfam" id="PF07336">
    <property type="entry name" value="ABATE"/>
    <property type="match status" value="1"/>
</dbReference>
<dbReference type="RefSeq" id="WP_228282264.1">
    <property type="nucleotide sequence ID" value="NZ_CP045119.1"/>
</dbReference>
<proteinExistence type="predicted"/>
<protein>
    <recommendedName>
        <fullName evidence="1">Zinc finger CGNR domain-containing protein</fullName>
    </recommendedName>
</protein>
<evidence type="ECO:0000313" key="3">
    <source>
        <dbReference type="Proteomes" id="UP000501452"/>
    </source>
</evidence>
<evidence type="ECO:0000313" key="2">
    <source>
        <dbReference type="EMBL" id="QIN81542.1"/>
    </source>
</evidence>
<accession>A0A6G8Q4Z0</accession>
<dbReference type="KEGG" id="rub:GBA63_02050"/>